<dbReference type="PANTHER" id="PTHR30055:SF234">
    <property type="entry name" value="HTH-TYPE TRANSCRIPTIONAL REGULATOR BETI"/>
    <property type="match status" value="1"/>
</dbReference>
<dbReference type="GO" id="GO:0000976">
    <property type="term" value="F:transcription cis-regulatory region binding"/>
    <property type="evidence" value="ECO:0007669"/>
    <property type="project" value="TreeGrafter"/>
</dbReference>
<dbReference type="PRINTS" id="PR00455">
    <property type="entry name" value="HTHTETR"/>
</dbReference>
<feature type="compositionally biased region" description="Basic residues" evidence="6">
    <location>
        <begin position="76"/>
        <end position="86"/>
    </location>
</feature>
<feature type="region of interest" description="Disordered" evidence="6">
    <location>
        <begin position="68"/>
        <end position="88"/>
    </location>
</feature>
<dbReference type="OrthoDB" id="9793734at2"/>
<dbReference type="FunFam" id="1.10.10.60:FF:000141">
    <property type="entry name" value="TetR family transcriptional regulator"/>
    <property type="match status" value="1"/>
</dbReference>
<protein>
    <submittedName>
        <fullName evidence="8">TetR/AcrR family transcriptional regulator</fullName>
    </submittedName>
</protein>
<keyword evidence="3 5" id="KW-0238">DNA-binding</keyword>
<dbReference type="PROSITE" id="PS50977">
    <property type="entry name" value="HTH_TETR_2"/>
    <property type="match status" value="1"/>
</dbReference>
<dbReference type="Pfam" id="PF13977">
    <property type="entry name" value="TetR_C_6"/>
    <property type="match status" value="1"/>
</dbReference>
<gene>
    <name evidence="8" type="ORF">FIV42_14215</name>
</gene>
<dbReference type="Proteomes" id="UP000315995">
    <property type="component" value="Chromosome"/>
</dbReference>
<organism evidence="8 9">
    <name type="scientific">Persicimonas caeni</name>
    <dbReference type="NCBI Taxonomy" id="2292766"/>
    <lineage>
        <taxon>Bacteria</taxon>
        <taxon>Deltaproteobacteria</taxon>
        <taxon>Bradymonadales</taxon>
        <taxon>Bradymonadaceae</taxon>
        <taxon>Persicimonas</taxon>
    </lineage>
</organism>
<dbReference type="SUPFAM" id="SSF48498">
    <property type="entry name" value="Tetracyclin repressor-like, C-terminal domain"/>
    <property type="match status" value="1"/>
</dbReference>
<accession>A0A5B8Y555</accession>
<proteinExistence type="predicted"/>
<feature type="domain" description="HTH tetR-type" evidence="7">
    <location>
        <begin position="90"/>
        <end position="150"/>
    </location>
</feature>
<evidence type="ECO:0000259" key="7">
    <source>
        <dbReference type="PROSITE" id="PS50977"/>
    </source>
</evidence>
<dbReference type="InterPro" id="IPR009057">
    <property type="entry name" value="Homeodomain-like_sf"/>
</dbReference>
<keyword evidence="2" id="KW-0805">Transcription regulation</keyword>
<feature type="DNA-binding region" description="H-T-H motif" evidence="5">
    <location>
        <begin position="113"/>
        <end position="132"/>
    </location>
</feature>
<name>A0A4Y6PU51_PERCE</name>
<keyword evidence="1" id="KW-0678">Repressor</keyword>
<evidence type="ECO:0000256" key="4">
    <source>
        <dbReference type="ARBA" id="ARBA00023163"/>
    </source>
</evidence>
<sequence>MIDHQCCLYESMEVQFASAAMLAQRFAYGLPIARRPIGLCADGCRGAAHHAPVPRHAPVARWAQPWNSPHSSLQRRGTHRKVMTKHRSPDERATQILDAARACFMRKGYFATKMDEIARESGLSKGGIYFHFDSKRDIFRSLVEREYNRDMEFIDGVLDAENDIATILIGLGEHFVQQFAATDKPRFTAIIAEMAIRDEEIDEMVQELQESYIGRLASVLERAMDEGQVRRLHATSAATLLKAIIDGIQAGMAVGGSTPDLEKLLETSMEVLTRGLLTDEALG</sequence>
<evidence type="ECO:0000313" key="8">
    <source>
        <dbReference type="EMBL" id="QDG51851.1"/>
    </source>
</evidence>
<dbReference type="AlphaFoldDB" id="A0A4Y6PU51"/>
<dbReference type="Gene3D" id="1.10.357.10">
    <property type="entry name" value="Tetracycline Repressor, domain 2"/>
    <property type="match status" value="1"/>
</dbReference>
<keyword evidence="4" id="KW-0804">Transcription</keyword>
<evidence type="ECO:0000256" key="6">
    <source>
        <dbReference type="SAM" id="MobiDB-lite"/>
    </source>
</evidence>
<evidence type="ECO:0000256" key="2">
    <source>
        <dbReference type="ARBA" id="ARBA00023015"/>
    </source>
</evidence>
<evidence type="ECO:0000256" key="1">
    <source>
        <dbReference type="ARBA" id="ARBA00022491"/>
    </source>
</evidence>
<dbReference type="EMBL" id="CP041186">
    <property type="protein sequence ID" value="QDG51851.1"/>
    <property type="molecule type" value="Genomic_DNA"/>
</dbReference>
<evidence type="ECO:0000256" key="5">
    <source>
        <dbReference type="PROSITE-ProRule" id="PRU00335"/>
    </source>
</evidence>
<dbReference type="Pfam" id="PF00440">
    <property type="entry name" value="TetR_N"/>
    <property type="match status" value="1"/>
</dbReference>
<dbReference type="InterPro" id="IPR036271">
    <property type="entry name" value="Tet_transcr_reg_TetR-rel_C_sf"/>
</dbReference>
<reference evidence="8 9" key="1">
    <citation type="submission" date="2019-06" db="EMBL/GenBank/DDBJ databases">
        <title>Persicimonas caeni gen. nov., sp. nov., a predatory bacterium isolated from solar saltern.</title>
        <authorList>
            <person name="Wang S."/>
        </authorList>
    </citation>
    <scope>NUCLEOTIDE SEQUENCE [LARGE SCALE GENOMIC DNA]</scope>
    <source>
        <strain evidence="8 9">YN101</strain>
    </source>
</reference>
<dbReference type="GO" id="GO:0003700">
    <property type="term" value="F:DNA-binding transcription factor activity"/>
    <property type="evidence" value="ECO:0007669"/>
    <property type="project" value="TreeGrafter"/>
</dbReference>
<evidence type="ECO:0000313" key="9">
    <source>
        <dbReference type="Proteomes" id="UP000315995"/>
    </source>
</evidence>
<dbReference type="InterPro" id="IPR039538">
    <property type="entry name" value="BetI_C"/>
</dbReference>
<dbReference type="PANTHER" id="PTHR30055">
    <property type="entry name" value="HTH-TYPE TRANSCRIPTIONAL REGULATOR RUTR"/>
    <property type="match status" value="1"/>
</dbReference>
<dbReference type="SUPFAM" id="SSF46689">
    <property type="entry name" value="Homeodomain-like"/>
    <property type="match status" value="1"/>
</dbReference>
<accession>A0A4Y6PU51</accession>
<keyword evidence="9" id="KW-1185">Reference proteome</keyword>
<evidence type="ECO:0000256" key="3">
    <source>
        <dbReference type="ARBA" id="ARBA00023125"/>
    </source>
</evidence>
<dbReference type="InterPro" id="IPR050109">
    <property type="entry name" value="HTH-type_TetR-like_transc_reg"/>
</dbReference>
<dbReference type="InterPro" id="IPR001647">
    <property type="entry name" value="HTH_TetR"/>
</dbReference>